<dbReference type="InterPro" id="IPR027417">
    <property type="entry name" value="P-loop_NTPase"/>
</dbReference>
<keyword evidence="3" id="KW-1185">Reference proteome</keyword>
<keyword evidence="2" id="KW-0378">Hydrolase</keyword>
<proteinExistence type="predicted"/>
<dbReference type="PANTHER" id="PTHR46411:SF3">
    <property type="entry name" value="AAA+ ATPASE DOMAIN-CONTAINING PROTEIN"/>
    <property type="match status" value="1"/>
</dbReference>
<gene>
    <name evidence="2" type="ORF">BT62DRAFT_1000871</name>
</gene>
<dbReference type="OrthoDB" id="10042665at2759"/>
<dbReference type="Gene3D" id="3.40.50.300">
    <property type="entry name" value="P-loop containing nucleotide triphosphate hydrolases"/>
    <property type="match status" value="2"/>
</dbReference>
<evidence type="ECO:0000256" key="1">
    <source>
        <dbReference type="SAM" id="MobiDB-lite"/>
    </source>
</evidence>
<feature type="region of interest" description="Disordered" evidence="1">
    <location>
        <begin position="24"/>
        <end position="47"/>
    </location>
</feature>
<reference evidence="2" key="1">
    <citation type="submission" date="2020-11" db="EMBL/GenBank/DDBJ databases">
        <title>Adaptations for nitrogen fixation in a non-lichenized fungal sporocarp promotes dispersal by wood-feeding termites.</title>
        <authorList>
            <consortium name="DOE Joint Genome Institute"/>
            <person name="Koch R.A."/>
            <person name="Yoon G."/>
            <person name="Arayal U."/>
            <person name="Lail K."/>
            <person name="Amirebrahimi M."/>
            <person name="Labutti K."/>
            <person name="Lipzen A."/>
            <person name="Riley R."/>
            <person name="Barry K."/>
            <person name="Henrissat B."/>
            <person name="Grigoriev I.V."/>
            <person name="Herr J.R."/>
            <person name="Aime M.C."/>
        </authorList>
    </citation>
    <scope>NUCLEOTIDE SEQUENCE</scope>
    <source>
        <strain evidence="2">MCA 3950</strain>
    </source>
</reference>
<evidence type="ECO:0000313" key="2">
    <source>
        <dbReference type="EMBL" id="KAG7451614.1"/>
    </source>
</evidence>
<dbReference type="SUPFAM" id="SSF52540">
    <property type="entry name" value="P-loop containing nucleoside triphosphate hydrolases"/>
    <property type="match status" value="1"/>
</dbReference>
<accession>A0A9P7W2Y5</accession>
<dbReference type="RefSeq" id="XP_043045114.1">
    <property type="nucleotide sequence ID" value="XM_043176681.1"/>
</dbReference>
<dbReference type="GO" id="GO:0016787">
    <property type="term" value="F:hydrolase activity"/>
    <property type="evidence" value="ECO:0007669"/>
    <property type="project" value="UniProtKB-KW"/>
</dbReference>
<organism evidence="2 3">
    <name type="scientific">Guyanagaster necrorhizus</name>
    <dbReference type="NCBI Taxonomy" id="856835"/>
    <lineage>
        <taxon>Eukaryota</taxon>
        <taxon>Fungi</taxon>
        <taxon>Dikarya</taxon>
        <taxon>Basidiomycota</taxon>
        <taxon>Agaricomycotina</taxon>
        <taxon>Agaricomycetes</taxon>
        <taxon>Agaricomycetidae</taxon>
        <taxon>Agaricales</taxon>
        <taxon>Marasmiineae</taxon>
        <taxon>Physalacriaceae</taxon>
        <taxon>Guyanagaster</taxon>
    </lineage>
</organism>
<sequence>MTQFSRFAAVQQAQLKTSKAMMNGIPTMRKGSDKSTKEKKPMPDKSKTEIPCDHYLKRFQIWDLEEFRYVPYDPSANASPPAPKEEDKNKYFYIDTRYEHERAEPKVWVTNFGKPSLAFLRVTVGDTFFYQEPEYLVTSFFPKLSLMRKTLATAQSFALSDKTYTQEECLQVVKAVGLNDQPPTSDMIQQVKELVEHVQVLMAHLEEQFKSSADRVALASSYGHAEFDLLQYFFEPGQEMVTTDRFRKPIAVIIENAYYDNEQYPDPGRFFYVGTREMSCLPWTKLEPDVQVKLKARGKLYTAHSGVHYRVYGTKRVMTDRMAYDDWPGYTRNPDQLIPELEEERLHLLPSEVYGLNLMTKEWSSFLIEVLEEVVFDEHAWDHLVLDEDVKTLIKGLVEVTKNKNSSRKMISDVISGKGDGLISVLHGPLGTGKTLTTESVAELLRRPLYMVGSSKLSARPSQLEVNLQSTLSLERNALVSVALRVLEYHRDVTTNRIKTFDKTFLSRFSIAIKYPELDIADRRAIWKKFFSLTDCTVSAEDLEELAVKSFSGRTIKNIVRMAQALALSTWVPRCIRRFSNNQLLYRDKPFGIEHIQVVSRVQEKFLDEFSRLEW</sequence>
<dbReference type="Proteomes" id="UP000812287">
    <property type="component" value="Unassembled WGS sequence"/>
</dbReference>
<name>A0A9P7W2Y5_9AGAR</name>
<comment type="caution">
    <text evidence="2">The sequence shown here is derived from an EMBL/GenBank/DDBJ whole genome shotgun (WGS) entry which is preliminary data.</text>
</comment>
<feature type="compositionally biased region" description="Basic and acidic residues" evidence="1">
    <location>
        <begin position="30"/>
        <end position="47"/>
    </location>
</feature>
<protein>
    <submittedName>
        <fullName evidence="2">P-loop containing nucleoside triphosphate hydrolase protein</fullName>
    </submittedName>
</protein>
<dbReference type="AlphaFoldDB" id="A0A9P7W2Y5"/>
<dbReference type="PANTHER" id="PTHR46411">
    <property type="entry name" value="FAMILY ATPASE, PUTATIVE-RELATED"/>
    <property type="match status" value="1"/>
</dbReference>
<dbReference type="GeneID" id="66098968"/>
<dbReference type="EMBL" id="MU250525">
    <property type="protein sequence ID" value="KAG7451614.1"/>
    <property type="molecule type" value="Genomic_DNA"/>
</dbReference>
<dbReference type="Gene3D" id="1.10.8.60">
    <property type="match status" value="1"/>
</dbReference>
<evidence type="ECO:0000313" key="3">
    <source>
        <dbReference type="Proteomes" id="UP000812287"/>
    </source>
</evidence>